<dbReference type="EMBL" id="CP044108">
    <property type="protein sequence ID" value="QEU11101.1"/>
    <property type="molecule type" value="Genomic_DNA"/>
</dbReference>
<dbReference type="CDD" id="cd00761">
    <property type="entry name" value="Glyco_tranf_GTA_type"/>
    <property type="match status" value="1"/>
</dbReference>
<evidence type="ECO:0000313" key="5">
    <source>
        <dbReference type="Proteomes" id="UP000323865"/>
    </source>
</evidence>
<evidence type="ECO:0000256" key="2">
    <source>
        <dbReference type="SAM" id="Phobius"/>
    </source>
</evidence>
<feature type="compositionally biased region" description="Polar residues" evidence="1">
    <location>
        <begin position="7"/>
        <end position="21"/>
    </location>
</feature>
<dbReference type="InterPro" id="IPR001173">
    <property type="entry name" value="Glyco_trans_2-like"/>
</dbReference>
<dbReference type="InterPro" id="IPR029044">
    <property type="entry name" value="Nucleotide-diphossugar_trans"/>
</dbReference>
<dbReference type="SUPFAM" id="SSF53448">
    <property type="entry name" value="Nucleotide-diphospho-sugar transferases"/>
    <property type="match status" value="1"/>
</dbReference>
<feature type="transmembrane region" description="Helical" evidence="2">
    <location>
        <begin position="331"/>
        <end position="350"/>
    </location>
</feature>
<keyword evidence="2" id="KW-0472">Membrane</keyword>
<dbReference type="Pfam" id="PF00535">
    <property type="entry name" value="Glycos_transf_2"/>
    <property type="match status" value="1"/>
</dbReference>
<keyword evidence="5" id="KW-1185">Reference proteome</keyword>
<protein>
    <submittedName>
        <fullName evidence="4">Glycosyltransferase family 2 protein</fullName>
    </submittedName>
</protein>
<dbReference type="Proteomes" id="UP000323865">
    <property type="component" value="Chromosome"/>
</dbReference>
<reference evidence="4 5" key="1">
    <citation type="submission" date="2019-09" db="EMBL/GenBank/DDBJ databases">
        <title>FDA dAtabase for Regulatory Grade micrObial Sequences (FDA-ARGOS): Supporting development and validation of Infectious Disease Dx tests.</title>
        <authorList>
            <person name="Sciortino C."/>
            <person name="Tallon L."/>
            <person name="Sadzewicz L."/>
            <person name="Vavikolanu K."/>
            <person name="Mehta A."/>
            <person name="Aluvathingal J."/>
            <person name="Nadendla S."/>
            <person name="Nandy P."/>
            <person name="Geyer C."/>
            <person name="Yan Y."/>
            <person name="Sichtig H."/>
        </authorList>
    </citation>
    <scope>NUCLEOTIDE SEQUENCE [LARGE SCALE GENOMIC DNA]</scope>
    <source>
        <strain evidence="4 5">FDAARGOS_640</strain>
    </source>
</reference>
<dbReference type="PANTHER" id="PTHR43685">
    <property type="entry name" value="GLYCOSYLTRANSFERASE"/>
    <property type="match status" value="1"/>
</dbReference>
<feature type="domain" description="Glycosyltransferase 2-like" evidence="3">
    <location>
        <begin position="75"/>
        <end position="205"/>
    </location>
</feature>
<organism evidence="4 5">
    <name type="scientific">Dermabacter vaginalis</name>
    <dbReference type="NCBI Taxonomy" id="1630135"/>
    <lineage>
        <taxon>Bacteria</taxon>
        <taxon>Bacillati</taxon>
        <taxon>Actinomycetota</taxon>
        <taxon>Actinomycetes</taxon>
        <taxon>Micrococcales</taxon>
        <taxon>Dermabacteraceae</taxon>
        <taxon>Dermabacter</taxon>
    </lineage>
</organism>
<proteinExistence type="predicted"/>
<evidence type="ECO:0000313" key="4">
    <source>
        <dbReference type="EMBL" id="QEU11101.1"/>
    </source>
</evidence>
<accession>A0ABX6A427</accession>
<sequence>MPAGTSPPRSRMSSHFTEPVSVRSTRVSKSYSGAGVTAHTSHIVVVERLAPSIVRRSLSVRGRTIILMREAPLISFVVPCYNSAEYMRRGIDSILLDGGEVREHIEIILVNDGSTDDTEQIAREYEERHPEIVRVVSQENGGHGAAVMAGVRAAVGTYLKVLDSDDRLDARALTALLDAVASFPPDNRPDVVLTDYVYDNHALKKNRRIGYRRTVPARRTVTWDQVSRPRMGSYFLMHAILYKRSVLLESGLELPRHTFYVDNLYASIPLRHTHTLYYLPVPLYYYFIGREDQSVNEKIMISRLDQQLRVNRIMIDELRVENIASRSLRRYLLHYLTIITSVSLTFAVLAKTPEAKAKGRDLLAYLKAHNYPAYRAYRRTPMSIGLSARGPGAHRFIRTTYGVIRKRFGFN</sequence>
<dbReference type="InterPro" id="IPR050834">
    <property type="entry name" value="Glycosyltransf_2"/>
</dbReference>
<evidence type="ECO:0000259" key="3">
    <source>
        <dbReference type="Pfam" id="PF00535"/>
    </source>
</evidence>
<evidence type="ECO:0000256" key="1">
    <source>
        <dbReference type="SAM" id="MobiDB-lite"/>
    </source>
</evidence>
<dbReference type="PANTHER" id="PTHR43685:SF12">
    <property type="entry name" value="GLYCOSYL TRANSFERASE FAMILY 2"/>
    <property type="match status" value="1"/>
</dbReference>
<keyword evidence="2" id="KW-1133">Transmembrane helix</keyword>
<keyword evidence="2" id="KW-0812">Transmembrane</keyword>
<gene>
    <name evidence="4" type="ORF">FOB48_01465</name>
</gene>
<name>A0ABX6A427_9MICO</name>
<feature type="region of interest" description="Disordered" evidence="1">
    <location>
        <begin position="1"/>
        <end position="21"/>
    </location>
</feature>
<dbReference type="Gene3D" id="3.90.550.10">
    <property type="entry name" value="Spore Coat Polysaccharide Biosynthesis Protein SpsA, Chain A"/>
    <property type="match status" value="1"/>
</dbReference>